<organism evidence="2 3">
    <name type="scientific">Brassica cretica</name>
    <name type="common">Mustard</name>
    <dbReference type="NCBI Taxonomy" id="69181"/>
    <lineage>
        <taxon>Eukaryota</taxon>
        <taxon>Viridiplantae</taxon>
        <taxon>Streptophyta</taxon>
        <taxon>Embryophyta</taxon>
        <taxon>Tracheophyta</taxon>
        <taxon>Spermatophyta</taxon>
        <taxon>Magnoliopsida</taxon>
        <taxon>eudicotyledons</taxon>
        <taxon>Gunneridae</taxon>
        <taxon>Pentapetalae</taxon>
        <taxon>rosids</taxon>
        <taxon>malvids</taxon>
        <taxon>Brassicales</taxon>
        <taxon>Brassicaceae</taxon>
        <taxon>Brassiceae</taxon>
        <taxon>Brassica</taxon>
    </lineage>
</organism>
<accession>A0A8S9QJH2</accession>
<evidence type="ECO:0000256" key="1">
    <source>
        <dbReference type="SAM" id="MobiDB-lite"/>
    </source>
</evidence>
<feature type="region of interest" description="Disordered" evidence="1">
    <location>
        <begin position="1"/>
        <end position="54"/>
    </location>
</feature>
<reference evidence="2" key="1">
    <citation type="submission" date="2019-12" db="EMBL/GenBank/DDBJ databases">
        <title>Genome sequencing and annotation of Brassica cretica.</title>
        <authorList>
            <person name="Studholme D.J."/>
            <person name="Sarris P."/>
        </authorList>
    </citation>
    <scope>NUCLEOTIDE SEQUENCE</scope>
    <source>
        <strain evidence="2">PFS-109/04</strain>
        <tissue evidence="2">Leaf</tissue>
    </source>
</reference>
<comment type="caution">
    <text evidence="2">The sequence shown here is derived from an EMBL/GenBank/DDBJ whole genome shotgun (WGS) entry which is preliminary data.</text>
</comment>
<sequence>MTLWSYHSPWAGRKGSDSKGHSTRRVQRRSHVDDWRSHSPVPYSLGNQNDQGRPRELRIVLSDHPEGKNPSFIAITEKASSPAHRGAGGRRDGQCLTCRRRRDAKP</sequence>
<evidence type="ECO:0000313" key="3">
    <source>
        <dbReference type="Proteomes" id="UP000712600"/>
    </source>
</evidence>
<protein>
    <submittedName>
        <fullName evidence="2">Uncharacterized protein</fullName>
    </submittedName>
</protein>
<proteinExistence type="predicted"/>
<feature type="region of interest" description="Disordered" evidence="1">
    <location>
        <begin position="78"/>
        <end position="106"/>
    </location>
</feature>
<evidence type="ECO:0000313" key="2">
    <source>
        <dbReference type="EMBL" id="KAF3538384.1"/>
    </source>
</evidence>
<name>A0A8S9QJH2_BRACR</name>
<dbReference type="EMBL" id="QGKX02001290">
    <property type="protein sequence ID" value="KAF3538384.1"/>
    <property type="molecule type" value="Genomic_DNA"/>
</dbReference>
<gene>
    <name evidence="2" type="ORF">F2Q69_00021988</name>
</gene>
<dbReference type="Proteomes" id="UP000712600">
    <property type="component" value="Unassembled WGS sequence"/>
</dbReference>
<dbReference type="AlphaFoldDB" id="A0A8S9QJH2"/>